<dbReference type="Pfam" id="PF00651">
    <property type="entry name" value="BTB"/>
    <property type="match status" value="1"/>
</dbReference>
<dbReference type="PANTHER" id="PTHR47274">
    <property type="entry name" value="BTB/POZ DOMAIN CONTAINING PROTEIN, EXPRESSED-RELATED"/>
    <property type="match status" value="1"/>
</dbReference>
<dbReference type="OMA" id="HVYALCV"/>
<proteinExistence type="predicted"/>
<dbReference type="EMBL" id="CM035408">
    <property type="protein sequence ID" value="KAH7440914.1"/>
    <property type="molecule type" value="Genomic_DNA"/>
</dbReference>
<evidence type="ECO:0000256" key="1">
    <source>
        <dbReference type="ARBA" id="ARBA00002668"/>
    </source>
</evidence>
<evidence type="ECO:0000313" key="4">
    <source>
        <dbReference type="EMBL" id="KAH7440914.1"/>
    </source>
</evidence>
<dbReference type="Gene3D" id="1.25.40.420">
    <property type="match status" value="1"/>
</dbReference>
<keyword evidence="5" id="KW-1185">Reference proteome</keyword>
<reference evidence="4" key="1">
    <citation type="submission" date="2021-08" db="EMBL/GenBank/DDBJ databases">
        <title>WGS assembly of Ceratopteris richardii.</title>
        <authorList>
            <person name="Marchant D.B."/>
            <person name="Chen G."/>
            <person name="Jenkins J."/>
            <person name="Shu S."/>
            <person name="Leebens-Mack J."/>
            <person name="Grimwood J."/>
            <person name="Schmutz J."/>
            <person name="Soltis P."/>
            <person name="Soltis D."/>
            <person name="Chen Z.-H."/>
        </authorList>
    </citation>
    <scope>NUCLEOTIDE SEQUENCE</scope>
    <source>
        <strain evidence="4">Whitten #5841</strain>
        <tissue evidence="4">Leaf</tissue>
    </source>
</reference>
<dbReference type="OrthoDB" id="6359943at2759"/>
<dbReference type="InterPro" id="IPR011333">
    <property type="entry name" value="SKP1/BTB/POZ_sf"/>
</dbReference>
<name>A0A8T2V515_CERRI</name>
<gene>
    <name evidence="4" type="ORF">KP509_03G016000</name>
</gene>
<dbReference type="Gene3D" id="3.30.710.10">
    <property type="entry name" value="Potassium Channel Kv1.1, Chain A"/>
    <property type="match status" value="1"/>
</dbReference>
<dbReference type="SUPFAM" id="SSF54695">
    <property type="entry name" value="POZ domain"/>
    <property type="match status" value="1"/>
</dbReference>
<organism evidence="4 5">
    <name type="scientific">Ceratopteris richardii</name>
    <name type="common">Triangle waterfern</name>
    <dbReference type="NCBI Taxonomy" id="49495"/>
    <lineage>
        <taxon>Eukaryota</taxon>
        <taxon>Viridiplantae</taxon>
        <taxon>Streptophyta</taxon>
        <taxon>Embryophyta</taxon>
        <taxon>Tracheophyta</taxon>
        <taxon>Polypodiopsida</taxon>
        <taxon>Polypodiidae</taxon>
        <taxon>Polypodiales</taxon>
        <taxon>Pteridineae</taxon>
        <taxon>Pteridaceae</taxon>
        <taxon>Parkerioideae</taxon>
        <taxon>Ceratopteris</taxon>
    </lineage>
</organism>
<dbReference type="AlphaFoldDB" id="A0A8T2V515"/>
<comment type="pathway">
    <text evidence="2">Protein modification; protein ubiquitination.</text>
</comment>
<dbReference type="EMBL" id="CM035408">
    <property type="protein sequence ID" value="KAH7440915.1"/>
    <property type="molecule type" value="Genomic_DNA"/>
</dbReference>
<dbReference type="InterPro" id="IPR000210">
    <property type="entry name" value="BTB/POZ_dom"/>
</dbReference>
<comment type="caution">
    <text evidence="4">The sequence shown here is derived from an EMBL/GenBank/DDBJ whole genome shotgun (WGS) entry which is preliminary data.</text>
</comment>
<evidence type="ECO:0000256" key="2">
    <source>
        <dbReference type="ARBA" id="ARBA00004906"/>
    </source>
</evidence>
<dbReference type="InterPro" id="IPR044784">
    <property type="entry name" value="At1g01640-like"/>
</dbReference>
<evidence type="ECO:0000313" key="5">
    <source>
        <dbReference type="Proteomes" id="UP000825935"/>
    </source>
</evidence>
<evidence type="ECO:0000259" key="3">
    <source>
        <dbReference type="PROSITE" id="PS50097"/>
    </source>
</evidence>
<dbReference type="Proteomes" id="UP000825935">
    <property type="component" value="Chromosome 3"/>
</dbReference>
<comment type="function">
    <text evidence="1">May act as a substrate-specific adapter of an E3 ubiquitin-protein ligase complex (CUL3-RBX1-BTB) which mediates the ubiquitination and subsequent proteasomal degradation of target proteins.</text>
</comment>
<protein>
    <recommendedName>
        <fullName evidence="3">BTB domain-containing protein</fullName>
    </recommendedName>
</protein>
<sequence length="200" mass="22496">MKDALKSSEQATQTACKRSTYLNELVEAFRRSLYEDLELVTDDGLSLRTHGVILTSRSQVFRTMLELDSDTHEKCLRTQVPDIGHNELKLLIQFIYSGQITVEDLKDHALALLMAADKFNIALLKEICETYFLQTLTASNALDVLELAARLSSPELLEEAALSAIAKNYKLITLSNEYEEFAVKNPLLSVKVSRSIIDKI</sequence>
<dbReference type="SMART" id="SM00225">
    <property type="entry name" value="BTB"/>
    <property type="match status" value="1"/>
</dbReference>
<accession>A0A8T2V515</accession>
<dbReference type="PANTHER" id="PTHR47274:SF1">
    <property type="entry name" value="BTB_POZ DOMAIN CONTAINING PROTEIN, EXPRESSED"/>
    <property type="match status" value="1"/>
</dbReference>
<feature type="domain" description="BTB" evidence="3">
    <location>
        <begin position="35"/>
        <end position="104"/>
    </location>
</feature>
<dbReference type="PROSITE" id="PS50097">
    <property type="entry name" value="BTB"/>
    <property type="match status" value="1"/>
</dbReference>